<dbReference type="Proteomes" id="UP001519460">
    <property type="component" value="Unassembled WGS sequence"/>
</dbReference>
<reference evidence="2 3" key="1">
    <citation type="journal article" date="2023" name="Sci. Data">
        <title>Genome assembly of the Korean intertidal mud-creeper Batillaria attramentaria.</title>
        <authorList>
            <person name="Patra A.K."/>
            <person name="Ho P.T."/>
            <person name="Jun S."/>
            <person name="Lee S.J."/>
            <person name="Kim Y."/>
            <person name="Won Y.J."/>
        </authorList>
    </citation>
    <scope>NUCLEOTIDE SEQUENCE [LARGE SCALE GENOMIC DNA]</scope>
    <source>
        <strain evidence="2">Wonlab-2016</strain>
    </source>
</reference>
<feature type="region of interest" description="Disordered" evidence="1">
    <location>
        <begin position="20"/>
        <end position="56"/>
    </location>
</feature>
<organism evidence="2 3">
    <name type="scientific">Batillaria attramentaria</name>
    <dbReference type="NCBI Taxonomy" id="370345"/>
    <lineage>
        <taxon>Eukaryota</taxon>
        <taxon>Metazoa</taxon>
        <taxon>Spiralia</taxon>
        <taxon>Lophotrochozoa</taxon>
        <taxon>Mollusca</taxon>
        <taxon>Gastropoda</taxon>
        <taxon>Caenogastropoda</taxon>
        <taxon>Sorbeoconcha</taxon>
        <taxon>Cerithioidea</taxon>
        <taxon>Batillariidae</taxon>
        <taxon>Batillaria</taxon>
    </lineage>
</organism>
<dbReference type="AlphaFoldDB" id="A0ABD0KSD3"/>
<name>A0ABD0KSD3_9CAEN</name>
<accession>A0ABD0KSD3</accession>
<sequence length="78" mass="8606">MLRWFSTAFLGECFVLRKRVGGDTEPGEGWRRGEESEGGSREAKPGHGNKPASHWSLGRCRNKRTLATGSVENRACEG</sequence>
<keyword evidence="3" id="KW-1185">Reference proteome</keyword>
<evidence type="ECO:0000256" key="1">
    <source>
        <dbReference type="SAM" id="MobiDB-lite"/>
    </source>
</evidence>
<dbReference type="EMBL" id="JACVVK020000129">
    <property type="protein sequence ID" value="KAK7490200.1"/>
    <property type="molecule type" value="Genomic_DNA"/>
</dbReference>
<gene>
    <name evidence="2" type="ORF">BaRGS_00018545</name>
</gene>
<proteinExistence type="predicted"/>
<comment type="caution">
    <text evidence="2">The sequence shown here is derived from an EMBL/GenBank/DDBJ whole genome shotgun (WGS) entry which is preliminary data.</text>
</comment>
<evidence type="ECO:0000313" key="3">
    <source>
        <dbReference type="Proteomes" id="UP001519460"/>
    </source>
</evidence>
<evidence type="ECO:0000313" key="2">
    <source>
        <dbReference type="EMBL" id="KAK7490200.1"/>
    </source>
</evidence>
<protein>
    <submittedName>
        <fullName evidence="2">Uncharacterized protein</fullName>
    </submittedName>
</protein>
<feature type="compositionally biased region" description="Basic and acidic residues" evidence="1">
    <location>
        <begin position="28"/>
        <end position="45"/>
    </location>
</feature>